<dbReference type="AlphaFoldDB" id="A0AAV1SN94"/>
<accession>A0AAV1SN94</accession>
<keyword evidence="2" id="KW-1185">Reference proteome</keyword>
<name>A0AAV1SN94_9ROSI</name>
<dbReference type="EMBL" id="CAWUPB010001195">
    <property type="protein sequence ID" value="CAK7354866.1"/>
    <property type="molecule type" value="Genomic_DNA"/>
</dbReference>
<reference evidence="1 2" key="1">
    <citation type="submission" date="2024-01" db="EMBL/GenBank/DDBJ databases">
        <authorList>
            <person name="Waweru B."/>
        </authorList>
    </citation>
    <scope>NUCLEOTIDE SEQUENCE [LARGE SCALE GENOMIC DNA]</scope>
</reference>
<comment type="caution">
    <text evidence="1">The sequence shown here is derived from an EMBL/GenBank/DDBJ whole genome shotgun (WGS) entry which is preliminary data.</text>
</comment>
<dbReference type="Proteomes" id="UP001314170">
    <property type="component" value="Unassembled WGS sequence"/>
</dbReference>
<gene>
    <name evidence="1" type="ORF">DCAF_LOCUS25379</name>
</gene>
<protein>
    <submittedName>
        <fullName evidence="1">Uncharacterized protein</fullName>
    </submittedName>
</protein>
<proteinExistence type="predicted"/>
<sequence length="119" mass="13412">MLRYVPWVPNKAMPYQPHQKLETKYGGRPIYKPYFFPTVMRKAKQNLVLSHIIATLTSLVNNITPLPLSCEDIVLVFNCCGGGFKLQRHEQLLILLSRGGSVLTALIDIEKGLGTIPYN</sequence>
<evidence type="ECO:0000313" key="1">
    <source>
        <dbReference type="EMBL" id="CAK7354866.1"/>
    </source>
</evidence>
<evidence type="ECO:0000313" key="2">
    <source>
        <dbReference type="Proteomes" id="UP001314170"/>
    </source>
</evidence>
<organism evidence="1 2">
    <name type="scientific">Dovyalis caffra</name>
    <dbReference type="NCBI Taxonomy" id="77055"/>
    <lineage>
        <taxon>Eukaryota</taxon>
        <taxon>Viridiplantae</taxon>
        <taxon>Streptophyta</taxon>
        <taxon>Embryophyta</taxon>
        <taxon>Tracheophyta</taxon>
        <taxon>Spermatophyta</taxon>
        <taxon>Magnoliopsida</taxon>
        <taxon>eudicotyledons</taxon>
        <taxon>Gunneridae</taxon>
        <taxon>Pentapetalae</taxon>
        <taxon>rosids</taxon>
        <taxon>fabids</taxon>
        <taxon>Malpighiales</taxon>
        <taxon>Salicaceae</taxon>
        <taxon>Flacourtieae</taxon>
        <taxon>Dovyalis</taxon>
    </lineage>
</organism>